<evidence type="ECO:0000313" key="2">
    <source>
        <dbReference type="EMBL" id="KAJ8881683.1"/>
    </source>
</evidence>
<evidence type="ECO:0000313" key="3">
    <source>
        <dbReference type="Proteomes" id="UP001159363"/>
    </source>
</evidence>
<organism evidence="2 3">
    <name type="scientific">Dryococelus australis</name>
    <dbReference type="NCBI Taxonomy" id="614101"/>
    <lineage>
        <taxon>Eukaryota</taxon>
        <taxon>Metazoa</taxon>
        <taxon>Ecdysozoa</taxon>
        <taxon>Arthropoda</taxon>
        <taxon>Hexapoda</taxon>
        <taxon>Insecta</taxon>
        <taxon>Pterygota</taxon>
        <taxon>Neoptera</taxon>
        <taxon>Polyneoptera</taxon>
        <taxon>Phasmatodea</taxon>
        <taxon>Verophasmatodea</taxon>
        <taxon>Anareolatae</taxon>
        <taxon>Phasmatidae</taxon>
        <taxon>Eurycanthinae</taxon>
        <taxon>Dryococelus</taxon>
    </lineage>
</organism>
<evidence type="ECO:0000256" key="1">
    <source>
        <dbReference type="SAM" id="MobiDB-lite"/>
    </source>
</evidence>
<comment type="caution">
    <text evidence="2">The sequence shown here is derived from an EMBL/GenBank/DDBJ whole genome shotgun (WGS) entry which is preliminary data.</text>
</comment>
<feature type="compositionally biased region" description="Polar residues" evidence="1">
    <location>
        <begin position="1"/>
        <end position="11"/>
    </location>
</feature>
<accession>A0ABQ9HBJ0</accession>
<dbReference type="EMBL" id="JARBHB010000006">
    <property type="protein sequence ID" value="KAJ8881683.1"/>
    <property type="molecule type" value="Genomic_DNA"/>
</dbReference>
<feature type="region of interest" description="Disordered" evidence="1">
    <location>
        <begin position="1"/>
        <end position="29"/>
    </location>
</feature>
<gene>
    <name evidence="2" type="ORF">PR048_018169</name>
</gene>
<keyword evidence="3" id="KW-1185">Reference proteome</keyword>
<protein>
    <submittedName>
        <fullName evidence="2">Uncharacterized protein</fullName>
    </submittedName>
</protein>
<proteinExistence type="predicted"/>
<reference evidence="2 3" key="1">
    <citation type="submission" date="2023-02" db="EMBL/GenBank/DDBJ databases">
        <title>LHISI_Scaffold_Assembly.</title>
        <authorList>
            <person name="Stuart O.P."/>
            <person name="Cleave R."/>
            <person name="Magrath M.J.L."/>
            <person name="Mikheyev A.S."/>
        </authorList>
    </citation>
    <scope>NUCLEOTIDE SEQUENCE [LARGE SCALE GENOMIC DNA]</scope>
    <source>
        <strain evidence="2">Daus_M_001</strain>
        <tissue evidence="2">Leg muscle</tissue>
    </source>
</reference>
<sequence>MNNISSEQVCIQSVRRGSSRSRYTSEQDKHASDMDLTVAAVKIGKQDKGKCGRGGCIVVDKILYY</sequence>
<dbReference type="Proteomes" id="UP001159363">
    <property type="component" value="Chromosome 5"/>
</dbReference>
<name>A0ABQ9HBJ0_9NEOP</name>